<proteinExistence type="predicted"/>
<protein>
    <submittedName>
        <fullName evidence="1">Uncharacterized protein</fullName>
    </submittedName>
</protein>
<sequence>MCQMSHDCRQSLTFQKTHENQQNRTCQRFPRCPAFRYFPKFHPYPMCLKIPPRQ</sequence>
<accession>A0A6M3LIR0</accession>
<dbReference type="EMBL" id="MT143253">
    <property type="protein sequence ID" value="QJA94690.1"/>
    <property type="molecule type" value="Genomic_DNA"/>
</dbReference>
<organism evidence="1">
    <name type="scientific">viral metagenome</name>
    <dbReference type="NCBI Taxonomy" id="1070528"/>
    <lineage>
        <taxon>unclassified sequences</taxon>
        <taxon>metagenomes</taxon>
        <taxon>organismal metagenomes</taxon>
    </lineage>
</organism>
<name>A0A6M3LIR0_9ZZZZ</name>
<dbReference type="AlphaFoldDB" id="A0A6M3LIR0"/>
<gene>
    <name evidence="1" type="ORF">MM415B03781_0002</name>
</gene>
<reference evidence="1" key="1">
    <citation type="submission" date="2020-03" db="EMBL/GenBank/DDBJ databases">
        <title>The deep terrestrial virosphere.</title>
        <authorList>
            <person name="Holmfeldt K."/>
            <person name="Nilsson E."/>
            <person name="Simone D."/>
            <person name="Lopez-Fernandez M."/>
            <person name="Wu X."/>
            <person name="de Brujin I."/>
            <person name="Lundin D."/>
            <person name="Andersson A."/>
            <person name="Bertilsson S."/>
            <person name="Dopson M."/>
        </authorList>
    </citation>
    <scope>NUCLEOTIDE SEQUENCE</scope>
    <source>
        <strain evidence="1">MM415B03781</strain>
    </source>
</reference>
<evidence type="ECO:0000313" key="1">
    <source>
        <dbReference type="EMBL" id="QJA94690.1"/>
    </source>
</evidence>